<dbReference type="EMBL" id="CAMPGE010021091">
    <property type="protein sequence ID" value="CAI2379266.1"/>
    <property type="molecule type" value="Genomic_DNA"/>
</dbReference>
<feature type="region of interest" description="Disordered" evidence="1">
    <location>
        <begin position="477"/>
        <end position="532"/>
    </location>
</feature>
<dbReference type="Proteomes" id="UP001295684">
    <property type="component" value="Unassembled WGS sequence"/>
</dbReference>
<feature type="region of interest" description="Disordered" evidence="1">
    <location>
        <begin position="247"/>
        <end position="282"/>
    </location>
</feature>
<feature type="compositionally biased region" description="Basic residues" evidence="1">
    <location>
        <begin position="438"/>
        <end position="458"/>
    </location>
</feature>
<accession>A0AAD2D459</accession>
<sequence>MDESYPKIAKNFCQSLYQSAINSYWVYSKAPYTREENNFAETYVLKLFLKGKIRTLELESLDNDTIHQIFSRIDKQEKCSVDNVKLKRSLSACSHDIRQFHHQGIKLGKEIEKEDSLSPAAVRMAKRVLRNIKYNYTVSTSSPSPPPEKPKSISLPSPTNSEVCEIGNQVCDDAFHDFISKYSSTISTDKNWVRKYKNFKDIEPDFLQVKPNITKNLLARDLRGCLKPNERRNSLHYSHKRIKMLKRKKSLPRKNFDNLEGIHKNHSKGRKRKKRRNKKRLSGLLNKSKDYLLFPTRSSAFNKSCSRRNIPHWSKISIYDEANQSSFKNSDRNKSVSSSSDDAERSNMSKSKILSAKNFITPMWSPKNGNDQQRNKYLSKKNIQPFRGLSKSSVRSFHSKMTRFASKHTSVKMTEKSVQAPTYLSELRASENQSIPKSSRRGSPSRRRHRRISRRRTRIRIPKNKIKRLHKKFRKIKSLTHNEEQEKSETSSLTKRIPKIMLNNASYDKGLPAPRQLYHPDASRKNSDESDEHIRANMKKKINKAIDGLIKDKSFINLSISQKAGITNSKKKVKNLSRLSYTNLNFDPRIPINESSKEQEFSPDEIKQRPKIVKKKKLKIRKRKSAQKSRKSMLNNSSVPQKYSNLNLTASGIIDIDYTYQLIKKLKNLKSAKNAEFRGRMASPPTNSTILLGTNISNNVNLVSPSLHFRPRKSSKERIYGNKIMNQLADSTIEKKKKKWSKILSFFQNNTDQLVNLIPSENPKPTIFGLSKRILTRPKSYHRFRPYSVSNKRSHLASSGWLKEENKRPSTQNAKIRPKNFQNFSIKNNHFKVMYQKHHPERSRPQRGAIGVIEMNTFSINSGDNTN</sequence>
<feature type="compositionally biased region" description="Polar residues" evidence="1">
    <location>
        <begin position="809"/>
        <end position="818"/>
    </location>
</feature>
<feature type="region of interest" description="Disordered" evidence="1">
    <location>
        <begin position="615"/>
        <end position="639"/>
    </location>
</feature>
<proteinExistence type="predicted"/>
<organism evidence="2 3">
    <name type="scientific">Euplotes crassus</name>
    <dbReference type="NCBI Taxonomy" id="5936"/>
    <lineage>
        <taxon>Eukaryota</taxon>
        <taxon>Sar</taxon>
        <taxon>Alveolata</taxon>
        <taxon>Ciliophora</taxon>
        <taxon>Intramacronucleata</taxon>
        <taxon>Spirotrichea</taxon>
        <taxon>Hypotrichia</taxon>
        <taxon>Euplotida</taxon>
        <taxon>Euplotidae</taxon>
        <taxon>Moneuplotes</taxon>
    </lineage>
</organism>
<dbReference type="AlphaFoldDB" id="A0AAD2D459"/>
<feature type="compositionally biased region" description="Basic residues" evidence="1">
    <location>
        <begin position="264"/>
        <end position="281"/>
    </location>
</feature>
<evidence type="ECO:0000313" key="2">
    <source>
        <dbReference type="EMBL" id="CAI2379266.1"/>
    </source>
</evidence>
<gene>
    <name evidence="2" type="ORF">ECRASSUSDP1_LOCUS20675</name>
</gene>
<reference evidence="2" key="1">
    <citation type="submission" date="2023-07" db="EMBL/GenBank/DDBJ databases">
        <authorList>
            <consortium name="AG Swart"/>
            <person name="Singh M."/>
            <person name="Singh A."/>
            <person name="Seah K."/>
            <person name="Emmerich C."/>
        </authorList>
    </citation>
    <scope>NUCLEOTIDE SEQUENCE</scope>
    <source>
        <strain evidence="2">DP1</strain>
    </source>
</reference>
<evidence type="ECO:0000313" key="3">
    <source>
        <dbReference type="Proteomes" id="UP001295684"/>
    </source>
</evidence>
<evidence type="ECO:0000256" key="1">
    <source>
        <dbReference type="SAM" id="MobiDB-lite"/>
    </source>
</evidence>
<keyword evidence="3" id="KW-1185">Reference proteome</keyword>
<feature type="compositionally biased region" description="Basic residues" evidence="1">
    <location>
        <begin position="615"/>
        <end position="631"/>
    </location>
</feature>
<feature type="region of interest" description="Disordered" evidence="1">
    <location>
        <begin position="325"/>
        <end position="351"/>
    </location>
</feature>
<feature type="region of interest" description="Disordered" evidence="1">
    <location>
        <begin position="426"/>
        <end position="458"/>
    </location>
</feature>
<feature type="compositionally biased region" description="Basic and acidic residues" evidence="1">
    <location>
        <begin position="480"/>
        <end position="489"/>
    </location>
</feature>
<feature type="region of interest" description="Disordered" evidence="1">
    <location>
        <begin position="137"/>
        <end position="159"/>
    </location>
</feature>
<feature type="compositionally biased region" description="Basic and acidic residues" evidence="1">
    <location>
        <begin position="521"/>
        <end position="532"/>
    </location>
</feature>
<protein>
    <submittedName>
        <fullName evidence="2">Uncharacterized protein</fullName>
    </submittedName>
</protein>
<name>A0AAD2D459_EUPCR</name>
<feature type="region of interest" description="Disordered" evidence="1">
    <location>
        <begin position="798"/>
        <end position="818"/>
    </location>
</feature>
<comment type="caution">
    <text evidence="2">The sequence shown here is derived from an EMBL/GenBank/DDBJ whole genome shotgun (WGS) entry which is preliminary data.</text>
</comment>
<feature type="compositionally biased region" description="Basic and acidic residues" evidence="1">
    <location>
        <begin position="254"/>
        <end position="263"/>
    </location>
</feature>